<feature type="chain" id="PRO_5035857003" description="Receptor ligand binding region domain-containing protein" evidence="7">
    <location>
        <begin position="20"/>
        <end position="1344"/>
    </location>
</feature>
<keyword evidence="3" id="KW-1133">Transmembrane helix</keyword>
<reference evidence="9" key="1">
    <citation type="submission" date="2021-04" db="EMBL/GenBank/DDBJ databases">
        <authorList>
            <consortium name="Molecular Ecology Group"/>
        </authorList>
    </citation>
    <scope>NUCLEOTIDE SEQUENCE</scope>
</reference>
<proteinExistence type="predicted"/>
<dbReference type="InterPro" id="IPR000337">
    <property type="entry name" value="GPCR_3"/>
</dbReference>
<feature type="signal peptide" evidence="7">
    <location>
        <begin position="1"/>
        <end position="19"/>
    </location>
</feature>
<evidence type="ECO:0000256" key="1">
    <source>
        <dbReference type="ARBA" id="ARBA00004141"/>
    </source>
</evidence>
<keyword evidence="2" id="KW-0812">Transmembrane</keyword>
<keyword evidence="7" id="KW-0732">Signal</keyword>
<dbReference type="OrthoDB" id="425344at2759"/>
<dbReference type="GO" id="GO:0016020">
    <property type="term" value="C:membrane"/>
    <property type="evidence" value="ECO:0007669"/>
    <property type="project" value="UniProtKB-SubCell"/>
</dbReference>
<gene>
    <name evidence="9" type="ORF">CUNI_LOCUS8879</name>
</gene>
<evidence type="ECO:0000256" key="4">
    <source>
        <dbReference type="ARBA" id="ARBA00023136"/>
    </source>
</evidence>
<evidence type="ECO:0000259" key="8">
    <source>
        <dbReference type="Pfam" id="PF01094"/>
    </source>
</evidence>
<evidence type="ECO:0000256" key="3">
    <source>
        <dbReference type="ARBA" id="ARBA00022989"/>
    </source>
</evidence>
<dbReference type="SUPFAM" id="SSF53822">
    <property type="entry name" value="Periplasmic binding protein-like I"/>
    <property type="match status" value="3"/>
</dbReference>
<name>A0A8S3Z8F1_9EUPU</name>
<protein>
    <recommendedName>
        <fullName evidence="8">Receptor ligand binding region domain-containing protein</fullName>
    </recommendedName>
</protein>
<dbReference type="Proteomes" id="UP000678393">
    <property type="component" value="Unassembled WGS sequence"/>
</dbReference>
<feature type="non-terminal residue" evidence="9">
    <location>
        <position position="1"/>
    </location>
</feature>
<feature type="domain" description="Receptor ligand binding region" evidence="8">
    <location>
        <begin position="1074"/>
        <end position="1335"/>
    </location>
</feature>
<dbReference type="GO" id="GO:0004930">
    <property type="term" value="F:G protein-coupled receptor activity"/>
    <property type="evidence" value="ECO:0007669"/>
    <property type="project" value="InterPro"/>
</dbReference>
<keyword evidence="10" id="KW-1185">Reference proteome</keyword>
<organism evidence="9 10">
    <name type="scientific">Candidula unifasciata</name>
    <dbReference type="NCBI Taxonomy" id="100452"/>
    <lineage>
        <taxon>Eukaryota</taxon>
        <taxon>Metazoa</taxon>
        <taxon>Spiralia</taxon>
        <taxon>Lophotrochozoa</taxon>
        <taxon>Mollusca</taxon>
        <taxon>Gastropoda</taxon>
        <taxon>Heterobranchia</taxon>
        <taxon>Euthyneura</taxon>
        <taxon>Panpulmonata</taxon>
        <taxon>Eupulmonata</taxon>
        <taxon>Stylommatophora</taxon>
        <taxon>Helicina</taxon>
        <taxon>Helicoidea</taxon>
        <taxon>Geomitridae</taxon>
        <taxon>Candidula</taxon>
    </lineage>
</organism>
<keyword evidence="5" id="KW-0675">Receptor</keyword>
<feature type="domain" description="Receptor ligand binding region" evidence="8">
    <location>
        <begin position="91"/>
        <end position="491"/>
    </location>
</feature>
<comment type="caution">
    <text evidence="9">The sequence shown here is derived from an EMBL/GenBank/DDBJ whole genome shotgun (WGS) entry which is preliminary data.</text>
</comment>
<evidence type="ECO:0000256" key="7">
    <source>
        <dbReference type="SAM" id="SignalP"/>
    </source>
</evidence>
<evidence type="ECO:0000256" key="2">
    <source>
        <dbReference type="ARBA" id="ARBA00022692"/>
    </source>
</evidence>
<dbReference type="InterPro" id="IPR001828">
    <property type="entry name" value="ANF_lig-bd_rcpt"/>
</dbReference>
<evidence type="ECO:0000313" key="9">
    <source>
        <dbReference type="EMBL" id="CAG5123321.1"/>
    </source>
</evidence>
<evidence type="ECO:0000256" key="6">
    <source>
        <dbReference type="ARBA" id="ARBA00023180"/>
    </source>
</evidence>
<dbReference type="InterPro" id="IPR050726">
    <property type="entry name" value="mGluR"/>
</dbReference>
<dbReference type="InterPro" id="IPR028082">
    <property type="entry name" value="Peripla_BP_I"/>
</dbReference>
<dbReference type="PRINTS" id="PR00248">
    <property type="entry name" value="GPCRMGR"/>
</dbReference>
<dbReference type="Pfam" id="PF01094">
    <property type="entry name" value="ANF_receptor"/>
    <property type="match status" value="3"/>
</dbReference>
<comment type="subcellular location">
    <subcellularLocation>
        <location evidence="1">Membrane</location>
        <topology evidence="1">Multi-pass membrane protein</topology>
    </subcellularLocation>
</comment>
<evidence type="ECO:0000256" key="5">
    <source>
        <dbReference type="ARBA" id="ARBA00023170"/>
    </source>
</evidence>
<dbReference type="EMBL" id="CAJHNH020001501">
    <property type="protein sequence ID" value="CAG5123321.1"/>
    <property type="molecule type" value="Genomic_DNA"/>
</dbReference>
<accession>A0A8S3Z8F1</accession>
<feature type="domain" description="Receptor ligand binding region" evidence="8">
    <location>
        <begin position="594"/>
        <end position="856"/>
    </location>
</feature>
<evidence type="ECO:0000313" key="10">
    <source>
        <dbReference type="Proteomes" id="UP000678393"/>
    </source>
</evidence>
<dbReference type="Gene3D" id="3.40.50.2300">
    <property type="match status" value="5"/>
</dbReference>
<keyword evidence="4" id="KW-0472">Membrane</keyword>
<dbReference type="PANTHER" id="PTHR24060">
    <property type="entry name" value="METABOTROPIC GLUTAMATE RECEPTOR"/>
    <property type="match status" value="1"/>
</dbReference>
<sequence length="1344" mass="148514">MLTFPALVALVCLPLLSLGQNLRQQTCAIGNTATIQPDANAWIGGIISLNEQGTGGFGCGKPTDDMQAYEAIRWVLELLNKKNESIQTQFQKDYYVPGIRLGLKMRNYCSNEFTAMASVMDIFPELNTDDEACTPSTNNFTLGILGASSSGDAVSLSGATVNDNIPVVSYEATATQLTMSGKYTNFMRTISPDGPLMEVITRVMTTLQWKFVVVVYDSDDYGRQAFSELHARLIASGICLTAGIMVDADDESTVNDTLNRVISANATGVVYIGPSNYAKAIINAGNGMLSMAGRLQWLVTDMPLDTVFASTSIYQRGIISVSAASRYIVEFEDHWIRINESSPSPENPWFTGWYENKYNCRFVPNAGQMNCNNLYQGLSETEKELKKRAEYQQSHNVEAAVMAVYTYARALRTAQMTLCPGVSGACPALQAMSRETFFNNYVKKVNFTFTADERVPSLASKNVAPYNAAKHLSFTPYGDIMDPSYYIYNYNDVETGGGANDFRFRLVGTYLGSYFDFNLNNVAMYSETRTARIPLPSSPCPAQGCMPCLGLPSDIKYYFETGDVVVQGIFSLHQLGLTPLTCGPQMSINQYMFMEAMIYAVKRVNADNTILNNVMLGGLGMDDCSSTVLGQALLSQVQRGNLKIVDKSGNELNPRKIEAYSAAHTTQLTLPLAEAMNMLMRPMVGYRAGGSQLDDRSRYPYYLRAVPGHQDEIKAIIQLLKKRNWMFVQVVTSNADYSQDTENIFRELASRAGICIVATHNIGQTSQDADDVVMGLSVNPGVPPTVVLLEPQDVRRLLVAFNSSRSAKFVLIGTSLWGTDDLLVKDLQILPGIITLSVKNSTLDTFKTYLSNLTVNTYTLNPWFKEWYTAAHNCSLGSQGTGLPCNQSQPITAGVNFRLMHEVEGVINAIRAIGFGLDSVLRSVCGNNYNSICSDFLTYKNKGMVFLEAIRGVTFSIEDMASPNTFSFMGNSAAIPFDVNNYFNRNYHLVGEINLWAGTMTLGAIQVYDNQNADVVMPKCTSPCTECLFMANYFDYWYIPGDLIIGGIFDIHKSGNGPFSCGALKVKNGALYTEVFNFALQKINSGTASVKLNNVSLGGLAFDGCTSPHRAKAIVNRVHTGMNIMDSMGNMFMRSNLISWMSYDSQTTIDTASLVQKIIMPLVSPGATASELDDKKKYYTFFRTIPSDSVVVRGMAEFVQQIGKKYVIVLNAPDTSSRESRDLFRKYLAEYGICIVASYEFVTDGSMNAIVSNIDNAQTQLVAVFAEPEMYINDLLAAKNNDVQDNPFVYISNRPWKFAPLQTIRVVNSVFFDLNAPTIAEFKTYLDSRRIGNTNPWFSEIYQE</sequence>
<keyword evidence="6" id="KW-0325">Glycoprotein</keyword>